<feature type="region of interest" description="Disordered" evidence="1">
    <location>
        <begin position="78"/>
        <end position="105"/>
    </location>
</feature>
<feature type="chain" id="PRO_5015455415" description="Lipoprotein" evidence="2">
    <location>
        <begin position="21"/>
        <end position="105"/>
    </location>
</feature>
<protein>
    <recommendedName>
        <fullName evidence="5">Lipoprotein</fullName>
    </recommendedName>
</protein>
<sequence>MRIPVRPLMIALMAATLALAGCSYTPPRIKSQPLVEIDGYGSHRHYRGDDRHYRDRDYRSRRYDDRYYRDRRYRDRDRYHHAERRHDDHRRGGFCPPGLRIQGRC</sequence>
<dbReference type="AlphaFoldDB" id="A0A2T0VKD2"/>
<name>A0A2T0VKD2_9GAMM</name>
<feature type="compositionally biased region" description="Basic and acidic residues" evidence="1">
    <location>
        <begin position="78"/>
        <end position="91"/>
    </location>
</feature>
<evidence type="ECO:0000313" key="3">
    <source>
        <dbReference type="EMBL" id="PRY70668.1"/>
    </source>
</evidence>
<feature type="signal peptide" evidence="2">
    <location>
        <begin position="1"/>
        <end position="20"/>
    </location>
</feature>
<proteinExistence type="predicted"/>
<organism evidence="3 4">
    <name type="scientific">Halomonas ventosae</name>
    <dbReference type="NCBI Taxonomy" id="229007"/>
    <lineage>
        <taxon>Bacteria</taxon>
        <taxon>Pseudomonadati</taxon>
        <taxon>Pseudomonadota</taxon>
        <taxon>Gammaproteobacteria</taxon>
        <taxon>Oceanospirillales</taxon>
        <taxon>Halomonadaceae</taxon>
        <taxon>Halomonas</taxon>
    </lineage>
</organism>
<comment type="caution">
    <text evidence="3">The sequence shown here is derived from an EMBL/GenBank/DDBJ whole genome shotgun (WGS) entry which is preliminary data.</text>
</comment>
<dbReference type="EMBL" id="PVTM01000012">
    <property type="protein sequence ID" value="PRY70668.1"/>
    <property type="molecule type" value="Genomic_DNA"/>
</dbReference>
<keyword evidence="2" id="KW-0732">Signal</keyword>
<accession>A0A2T0VKD2</accession>
<keyword evidence="4" id="KW-1185">Reference proteome</keyword>
<dbReference type="RefSeq" id="WP_181243608.1">
    <property type="nucleotide sequence ID" value="NZ_PVTM01000012.1"/>
</dbReference>
<evidence type="ECO:0000313" key="4">
    <source>
        <dbReference type="Proteomes" id="UP000239896"/>
    </source>
</evidence>
<evidence type="ECO:0000256" key="2">
    <source>
        <dbReference type="SAM" id="SignalP"/>
    </source>
</evidence>
<evidence type="ECO:0000256" key="1">
    <source>
        <dbReference type="SAM" id="MobiDB-lite"/>
    </source>
</evidence>
<evidence type="ECO:0008006" key="5">
    <source>
        <dbReference type="Google" id="ProtNLM"/>
    </source>
</evidence>
<dbReference type="PROSITE" id="PS51257">
    <property type="entry name" value="PROKAR_LIPOPROTEIN"/>
    <property type="match status" value="1"/>
</dbReference>
<dbReference type="Proteomes" id="UP000239896">
    <property type="component" value="Unassembled WGS sequence"/>
</dbReference>
<reference evidence="3 4" key="1">
    <citation type="submission" date="2018-03" db="EMBL/GenBank/DDBJ databases">
        <title>Comparative analysis of microorganisms from saline springs in Andes Mountain Range, Colombia.</title>
        <authorList>
            <person name="Rubin E."/>
        </authorList>
    </citation>
    <scope>NUCLEOTIDE SEQUENCE [LARGE SCALE GENOMIC DNA]</scope>
    <source>
        <strain evidence="3 4">USBA 854</strain>
    </source>
</reference>
<gene>
    <name evidence="3" type="ORF">BCL64_11234</name>
</gene>